<reference evidence="6 7" key="1">
    <citation type="submission" date="2019-08" db="EMBL/GenBank/DDBJ databases">
        <title>Genome of Luteibaculum oceani JCM 18817.</title>
        <authorList>
            <person name="Bowman J.P."/>
        </authorList>
    </citation>
    <scope>NUCLEOTIDE SEQUENCE [LARGE SCALE GENOMIC DNA]</scope>
    <source>
        <strain evidence="6 7">JCM 18817</strain>
    </source>
</reference>
<evidence type="ECO:0000256" key="2">
    <source>
        <dbReference type="ARBA" id="ARBA00022741"/>
    </source>
</evidence>
<dbReference type="InterPro" id="IPR027417">
    <property type="entry name" value="P-loop_NTPase"/>
</dbReference>
<dbReference type="InterPro" id="IPR003439">
    <property type="entry name" value="ABC_transporter-like_ATP-bd"/>
</dbReference>
<dbReference type="PROSITE" id="PS50893">
    <property type="entry name" value="ABC_TRANSPORTER_2"/>
    <property type="match status" value="1"/>
</dbReference>
<accession>A0A5C6V127</accession>
<name>A0A5C6V127_9FLAO</name>
<dbReference type="FunFam" id="3.40.50.300:FF:000032">
    <property type="entry name" value="Export ABC transporter ATP-binding protein"/>
    <property type="match status" value="1"/>
</dbReference>
<dbReference type="Gene3D" id="3.40.50.300">
    <property type="entry name" value="P-loop containing nucleotide triphosphate hydrolases"/>
    <property type="match status" value="1"/>
</dbReference>
<dbReference type="GO" id="GO:0005524">
    <property type="term" value="F:ATP binding"/>
    <property type="evidence" value="ECO:0007669"/>
    <property type="project" value="UniProtKB-KW"/>
</dbReference>
<dbReference type="Proteomes" id="UP000321168">
    <property type="component" value="Unassembled WGS sequence"/>
</dbReference>
<feature type="domain" description="ABC transporter" evidence="5">
    <location>
        <begin position="4"/>
        <end position="220"/>
    </location>
</feature>
<proteinExistence type="inferred from homology"/>
<organism evidence="6 7">
    <name type="scientific">Luteibaculum oceani</name>
    <dbReference type="NCBI Taxonomy" id="1294296"/>
    <lineage>
        <taxon>Bacteria</taxon>
        <taxon>Pseudomonadati</taxon>
        <taxon>Bacteroidota</taxon>
        <taxon>Flavobacteriia</taxon>
        <taxon>Flavobacteriales</taxon>
        <taxon>Luteibaculaceae</taxon>
        <taxon>Luteibaculum</taxon>
    </lineage>
</organism>
<dbReference type="InterPro" id="IPR017871">
    <property type="entry name" value="ABC_transporter-like_CS"/>
</dbReference>
<dbReference type="EMBL" id="VORB01000006">
    <property type="protein sequence ID" value="TXC78664.1"/>
    <property type="molecule type" value="Genomic_DNA"/>
</dbReference>
<dbReference type="GO" id="GO:0016887">
    <property type="term" value="F:ATP hydrolysis activity"/>
    <property type="evidence" value="ECO:0007669"/>
    <property type="project" value="InterPro"/>
</dbReference>
<dbReference type="AlphaFoldDB" id="A0A5C6V127"/>
<keyword evidence="2" id="KW-0547">Nucleotide-binding</keyword>
<dbReference type="SUPFAM" id="SSF52540">
    <property type="entry name" value="P-loop containing nucleoside triphosphate hydrolases"/>
    <property type="match status" value="1"/>
</dbReference>
<evidence type="ECO:0000256" key="3">
    <source>
        <dbReference type="ARBA" id="ARBA00022840"/>
    </source>
</evidence>
<comment type="caution">
    <text evidence="6">The sequence shown here is derived from an EMBL/GenBank/DDBJ whole genome shotgun (WGS) entry which is preliminary data.</text>
</comment>
<dbReference type="PROSITE" id="PS00211">
    <property type="entry name" value="ABC_TRANSPORTER_1"/>
    <property type="match status" value="1"/>
</dbReference>
<dbReference type="CDD" id="cd03255">
    <property type="entry name" value="ABC_MJ0796_LolCDE_FtsE"/>
    <property type="match status" value="1"/>
</dbReference>
<keyword evidence="1" id="KW-0813">Transport</keyword>
<dbReference type="InterPro" id="IPR003593">
    <property type="entry name" value="AAA+_ATPase"/>
</dbReference>
<evidence type="ECO:0000313" key="7">
    <source>
        <dbReference type="Proteomes" id="UP000321168"/>
    </source>
</evidence>
<dbReference type="RefSeq" id="WP_147014691.1">
    <property type="nucleotide sequence ID" value="NZ_VORB01000006.1"/>
</dbReference>
<dbReference type="GO" id="GO:0022857">
    <property type="term" value="F:transmembrane transporter activity"/>
    <property type="evidence" value="ECO:0007669"/>
    <property type="project" value="UniProtKB-ARBA"/>
</dbReference>
<evidence type="ECO:0000259" key="5">
    <source>
        <dbReference type="PROSITE" id="PS50893"/>
    </source>
</evidence>
<dbReference type="OrthoDB" id="9802264at2"/>
<keyword evidence="3 6" id="KW-0067">ATP-binding</keyword>
<dbReference type="GO" id="GO:0098796">
    <property type="term" value="C:membrane protein complex"/>
    <property type="evidence" value="ECO:0007669"/>
    <property type="project" value="UniProtKB-ARBA"/>
</dbReference>
<dbReference type="InterPro" id="IPR017911">
    <property type="entry name" value="MacB-like_ATP-bd"/>
</dbReference>
<comment type="similarity">
    <text evidence="4">Belongs to the ABC transporter superfamily. Macrolide exporter (TC 3.A.1.122) family.</text>
</comment>
<keyword evidence="7" id="KW-1185">Reference proteome</keyword>
<evidence type="ECO:0000256" key="4">
    <source>
        <dbReference type="ARBA" id="ARBA00038388"/>
    </source>
</evidence>
<evidence type="ECO:0000256" key="1">
    <source>
        <dbReference type="ARBA" id="ARBA00022448"/>
    </source>
</evidence>
<dbReference type="PANTHER" id="PTHR24220:SF86">
    <property type="entry name" value="ABC TRANSPORTER ABCH.1"/>
    <property type="match status" value="1"/>
</dbReference>
<gene>
    <name evidence="6" type="ORF">FRX97_08070</name>
</gene>
<dbReference type="PANTHER" id="PTHR24220">
    <property type="entry name" value="IMPORT ATP-BINDING PROTEIN"/>
    <property type="match status" value="1"/>
</dbReference>
<evidence type="ECO:0000313" key="6">
    <source>
        <dbReference type="EMBL" id="TXC78664.1"/>
    </source>
</evidence>
<sequence length="220" mass="24247">MELLRAKNISKSYGNNQVLKPLDLTINKGDFISITGPSGAGKTTLLQILGTLEKPSDGEVLFNGSSNPYQLKEKQLAAFRSNHLGFVFQFHQLLPEFTAIENIMLPALIAGKAKKEAENKALELLDLLGISNQKDQKPSTMSGGERQRAAVARALINEPDIVFADEPSGNLDSENAEKLHHIFKELQESITQTFIVVTHNEKLAQIADRVLVLRDGVLQF</sequence>
<dbReference type="InterPro" id="IPR015854">
    <property type="entry name" value="ABC_transpr_LolD-like"/>
</dbReference>
<dbReference type="GO" id="GO:0005886">
    <property type="term" value="C:plasma membrane"/>
    <property type="evidence" value="ECO:0007669"/>
    <property type="project" value="TreeGrafter"/>
</dbReference>
<protein>
    <submittedName>
        <fullName evidence="6">ABC transporter ATP-binding protein</fullName>
    </submittedName>
</protein>
<dbReference type="Pfam" id="PF00005">
    <property type="entry name" value="ABC_tran"/>
    <property type="match status" value="1"/>
</dbReference>
<dbReference type="SMART" id="SM00382">
    <property type="entry name" value="AAA"/>
    <property type="match status" value="1"/>
</dbReference>